<evidence type="ECO:0000259" key="14">
    <source>
        <dbReference type="PROSITE" id="PS50880"/>
    </source>
</evidence>
<comment type="subunit">
    <text evidence="12">Monomer. Interacts with DnaB.</text>
</comment>
<evidence type="ECO:0000256" key="11">
    <source>
        <dbReference type="ARBA" id="ARBA00023163"/>
    </source>
</evidence>
<sequence length="580" mass="67360">MARLSQEKINEIRQSVDIVDVIGEYLPLEKKGRNYIALCPFHDDKHPSMSVSPDKQIFMCFVCGTGGNVFTFLQKYLKISYIEAVKKVAEIGHIDLSEYHLDVVSSPISKENASLYQMHEEAQKIYSYYLNTKLGLEAKAYLTKRHFSDELIKEFQIGYAPLQSTLYQAFEKLGFQEIDMVKSGLIVESYQHFDRFQDRIMFPLYNQQGQVVGFSGRIYKPTQTDSKYVNSPESDIFIKGQTLYHYHQCKEAVKEAGFIYLLEGFMDVIAMYKAGIENTVAIMGTALTKGHIQALRRLTHHVHLCLDGDQAGQTAMSKAARELEEAGFQVSIIVLPDNHDPDEIYEEHGKEGLQEALKKTLKPIEFLMNFEYQKIDSQNYDDRKNYLEKMCYEIAKIHDPIDQDYYIQVLSKQSGFSYDLIHQQINGMKPQFHQETRVPQKKITHLKDKYQQAEHDLLFYMLNHKSVALKYEAKAGFMYNDQYRIIASYIIDYYRHHNQLEIADLINSIQKEDLIQTVVEIAQSPLPQEYEEKAIDDYIETIGNHAKKMKKEQLLEQFRYILDPQQKAQILNEIVKLGGQ</sequence>
<gene>
    <name evidence="12 15" type="primary">dnaG</name>
    <name evidence="15" type="ORF">QUV98_03645</name>
</gene>
<dbReference type="InterPro" id="IPR037068">
    <property type="entry name" value="DNA_primase_core_N_sf"/>
</dbReference>
<name>A0ABT7UGZ1_9FIRM</name>
<comment type="domain">
    <text evidence="12">Contains an N-terminal zinc-binding domain, a central core domain that contains the primase activity, and a C-terminal DnaB-binding domain.</text>
</comment>
<accession>A0ABT7UGZ1</accession>
<dbReference type="SUPFAM" id="SSF56731">
    <property type="entry name" value="DNA primase core"/>
    <property type="match status" value="1"/>
</dbReference>
<keyword evidence="11 12" id="KW-0804">Transcription</keyword>
<evidence type="ECO:0000256" key="13">
    <source>
        <dbReference type="PIRNR" id="PIRNR002811"/>
    </source>
</evidence>
<dbReference type="InterPro" id="IPR006171">
    <property type="entry name" value="TOPRIM_dom"/>
</dbReference>
<dbReference type="PROSITE" id="PS50880">
    <property type="entry name" value="TOPRIM"/>
    <property type="match status" value="1"/>
</dbReference>
<protein>
    <recommendedName>
        <fullName evidence="12 13">DNA primase</fullName>
        <ecNumber evidence="12">2.7.7.101</ecNumber>
    </recommendedName>
</protein>
<dbReference type="PANTHER" id="PTHR30313:SF2">
    <property type="entry name" value="DNA PRIMASE"/>
    <property type="match status" value="1"/>
</dbReference>
<evidence type="ECO:0000256" key="9">
    <source>
        <dbReference type="ARBA" id="ARBA00022842"/>
    </source>
</evidence>
<reference evidence="15 16" key="2">
    <citation type="submission" date="2023-06" db="EMBL/GenBank/DDBJ databases">
        <authorList>
            <person name="Zeman M."/>
            <person name="Kubasova T."/>
            <person name="Jahodarova E."/>
            <person name="Nykrynova M."/>
            <person name="Rychlik I."/>
        </authorList>
    </citation>
    <scope>NUCLEOTIDE SEQUENCE [LARGE SCALE GENOMIC DNA]</scope>
    <source>
        <strain evidence="15 16">ET341</strain>
    </source>
</reference>
<dbReference type="EC" id="2.7.7.101" evidence="12"/>
<organism evidence="15 16">
    <name type="scientific">Massilimicrobiota timonensis</name>
    <dbReference type="NCBI Taxonomy" id="1776392"/>
    <lineage>
        <taxon>Bacteria</taxon>
        <taxon>Bacillati</taxon>
        <taxon>Bacillota</taxon>
        <taxon>Erysipelotrichia</taxon>
        <taxon>Erysipelotrichales</taxon>
        <taxon>Erysipelotrichaceae</taxon>
        <taxon>Massilimicrobiota</taxon>
    </lineage>
</organism>
<evidence type="ECO:0000256" key="3">
    <source>
        <dbReference type="ARBA" id="ARBA00022679"/>
    </source>
</evidence>
<dbReference type="RefSeq" id="WP_087296741.1">
    <property type="nucleotide sequence ID" value="NZ_JAUDCK010000008.1"/>
</dbReference>
<keyword evidence="8 12" id="KW-0862">Zinc</keyword>
<evidence type="ECO:0000256" key="7">
    <source>
        <dbReference type="ARBA" id="ARBA00022771"/>
    </source>
</evidence>
<dbReference type="InterPro" id="IPR013264">
    <property type="entry name" value="DNAG_N"/>
</dbReference>
<dbReference type="Pfam" id="PF08275">
    <property type="entry name" value="DNAG_N"/>
    <property type="match status" value="1"/>
</dbReference>
<keyword evidence="6 12" id="KW-0479">Metal-binding</keyword>
<evidence type="ECO:0000313" key="16">
    <source>
        <dbReference type="Proteomes" id="UP001529275"/>
    </source>
</evidence>
<dbReference type="EMBL" id="JAUDCK010000008">
    <property type="protein sequence ID" value="MDM8195410.1"/>
    <property type="molecule type" value="Genomic_DNA"/>
</dbReference>
<dbReference type="Pfam" id="PF10410">
    <property type="entry name" value="DnaB_bind"/>
    <property type="match status" value="1"/>
</dbReference>
<dbReference type="InterPro" id="IPR006295">
    <property type="entry name" value="DNA_primase_DnaG"/>
</dbReference>
<keyword evidence="1 12" id="KW-0240">DNA-directed RNA polymerase</keyword>
<reference evidence="16" key="1">
    <citation type="submission" date="2023-06" db="EMBL/GenBank/DDBJ databases">
        <title>Identification and characterization of horizontal gene transfer across gut microbiota members of farm animals based on homology search.</title>
        <authorList>
            <person name="Zeman M."/>
            <person name="Kubasova T."/>
            <person name="Jahodarova E."/>
            <person name="Nykrynova M."/>
            <person name="Rychlik I."/>
        </authorList>
    </citation>
    <scope>NUCLEOTIDE SEQUENCE [LARGE SCALE GENOMIC DNA]</scope>
    <source>
        <strain evidence="16">ET341</strain>
    </source>
</reference>
<keyword evidence="9" id="KW-0460">Magnesium</keyword>
<comment type="catalytic activity">
    <reaction evidence="12">
        <text>ssDNA + n NTP = ssDNA/pppN(pN)n-1 hybrid + (n-1) diphosphate.</text>
        <dbReference type="EC" id="2.7.7.101"/>
    </reaction>
</comment>
<dbReference type="InterPro" id="IPR036977">
    <property type="entry name" value="DNA_primase_Znf_CHC2"/>
</dbReference>
<dbReference type="Gene3D" id="3.90.580.10">
    <property type="entry name" value="Zinc finger, CHC2-type domain"/>
    <property type="match status" value="1"/>
</dbReference>
<dbReference type="InterPro" id="IPR050219">
    <property type="entry name" value="DnaG_primase"/>
</dbReference>
<comment type="caution">
    <text evidence="15">The sequence shown here is derived from an EMBL/GenBank/DDBJ whole genome shotgun (WGS) entry which is preliminary data.</text>
</comment>
<dbReference type="Pfam" id="PF13155">
    <property type="entry name" value="Toprim_2"/>
    <property type="match status" value="1"/>
</dbReference>
<evidence type="ECO:0000256" key="1">
    <source>
        <dbReference type="ARBA" id="ARBA00022478"/>
    </source>
</evidence>
<evidence type="ECO:0000313" key="15">
    <source>
        <dbReference type="EMBL" id="MDM8195410.1"/>
    </source>
</evidence>
<dbReference type="InterPro" id="IPR019475">
    <property type="entry name" value="DNA_primase_DnaB-bd"/>
</dbReference>
<evidence type="ECO:0000256" key="5">
    <source>
        <dbReference type="ARBA" id="ARBA00022705"/>
    </source>
</evidence>
<dbReference type="InterPro" id="IPR002694">
    <property type="entry name" value="Znf_CHC2"/>
</dbReference>
<dbReference type="Gene3D" id="1.10.860.10">
    <property type="entry name" value="DNAb Helicase, Chain A"/>
    <property type="match status" value="1"/>
</dbReference>
<dbReference type="PANTHER" id="PTHR30313">
    <property type="entry name" value="DNA PRIMASE"/>
    <property type="match status" value="1"/>
</dbReference>
<proteinExistence type="inferred from homology"/>
<dbReference type="CDD" id="cd03364">
    <property type="entry name" value="TOPRIM_DnaG_primases"/>
    <property type="match status" value="1"/>
</dbReference>
<evidence type="ECO:0000256" key="2">
    <source>
        <dbReference type="ARBA" id="ARBA00022515"/>
    </source>
</evidence>
<keyword evidence="5 12" id="KW-0235">DNA replication</keyword>
<dbReference type="NCBIfam" id="TIGR01391">
    <property type="entry name" value="dnaG"/>
    <property type="match status" value="1"/>
</dbReference>
<keyword evidence="16" id="KW-1185">Reference proteome</keyword>
<keyword evidence="2 12" id="KW-0639">Primosome</keyword>
<dbReference type="InterPro" id="IPR034151">
    <property type="entry name" value="TOPRIM_DnaG_bac"/>
</dbReference>
<feature type="domain" description="Toprim" evidence="14">
    <location>
        <begin position="257"/>
        <end position="338"/>
    </location>
</feature>
<evidence type="ECO:0000256" key="12">
    <source>
        <dbReference type="HAMAP-Rule" id="MF_00974"/>
    </source>
</evidence>
<evidence type="ECO:0000256" key="10">
    <source>
        <dbReference type="ARBA" id="ARBA00023125"/>
    </source>
</evidence>
<dbReference type="SMART" id="SM00400">
    <property type="entry name" value="ZnF_CHCC"/>
    <property type="match status" value="1"/>
</dbReference>
<dbReference type="InterPro" id="IPR030846">
    <property type="entry name" value="DnaG_bac"/>
</dbReference>
<keyword evidence="10 12" id="KW-0238">DNA-binding</keyword>
<dbReference type="InterPro" id="IPR016136">
    <property type="entry name" value="DNA_helicase_N/primase_C"/>
</dbReference>
<dbReference type="Pfam" id="PF01807">
    <property type="entry name" value="Zn_ribbon_DnaG"/>
    <property type="match status" value="1"/>
</dbReference>
<dbReference type="SUPFAM" id="SSF57783">
    <property type="entry name" value="Zinc beta-ribbon"/>
    <property type="match status" value="1"/>
</dbReference>
<dbReference type="HAMAP" id="MF_00974">
    <property type="entry name" value="DNA_primase_DnaG"/>
    <property type="match status" value="1"/>
</dbReference>
<comment type="similarity">
    <text evidence="12 13">Belongs to the DnaG primase family.</text>
</comment>
<dbReference type="Proteomes" id="UP001529275">
    <property type="component" value="Unassembled WGS sequence"/>
</dbReference>
<feature type="zinc finger region" description="CHC2-type" evidence="12">
    <location>
        <begin position="39"/>
        <end position="63"/>
    </location>
</feature>
<dbReference type="PIRSF" id="PIRSF002811">
    <property type="entry name" value="DnaG"/>
    <property type="match status" value="1"/>
</dbReference>
<comment type="cofactor">
    <cofactor evidence="12 13">
        <name>Zn(2+)</name>
        <dbReference type="ChEBI" id="CHEBI:29105"/>
    </cofactor>
    <text evidence="12 13">Binds 1 zinc ion per monomer.</text>
</comment>
<keyword evidence="7 12" id="KW-0863">Zinc-finger</keyword>
<evidence type="ECO:0000256" key="8">
    <source>
        <dbReference type="ARBA" id="ARBA00022833"/>
    </source>
</evidence>
<dbReference type="SMART" id="SM00493">
    <property type="entry name" value="TOPRIM"/>
    <property type="match status" value="1"/>
</dbReference>
<keyword evidence="3 12" id="KW-0808">Transferase</keyword>
<comment type="function">
    <text evidence="12 13">RNA polymerase that catalyzes the synthesis of short RNA molecules used as primers for DNA polymerase during DNA replication.</text>
</comment>
<dbReference type="Gene3D" id="3.40.1360.10">
    <property type="match status" value="1"/>
</dbReference>
<evidence type="ECO:0000256" key="6">
    <source>
        <dbReference type="ARBA" id="ARBA00022723"/>
    </source>
</evidence>
<evidence type="ECO:0000256" key="4">
    <source>
        <dbReference type="ARBA" id="ARBA00022695"/>
    </source>
</evidence>
<keyword evidence="4 12" id="KW-0548">Nucleotidyltransferase</keyword>
<dbReference type="Gene3D" id="3.90.980.10">
    <property type="entry name" value="DNA primase, catalytic core, N-terminal domain"/>
    <property type="match status" value="1"/>
</dbReference>